<name>A0A927CC28_9BACL</name>
<keyword evidence="2" id="KW-1185">Reference proteome</keyword>
<dbReference type="InterPro" id="IPR028228">
    <property type="entry name" value="Imm53"/>
</dbReference>
<organism evidence="1 2">
    <name type="scientific">Paenibacillus oceani</name>
    <dbReference type="NCBI Taxonomy" id="2772510"/>
    <lineage>
        <taxon>Bacteria</taxon>
        <taxon>Bacillati</taxon>
        <taxon>Bacillota</taxon>
        <taxon>Bacilli</taxon>
        <taxon>Bacillales</taxon>
        <taxon>Paenibacillaceae</taxon>
        <taxon>Paenibacillus</taxon>
    </lineage>
</organism>
<evidence type="ECO:0000313" key="2">
    <source>
        <dbReference type="Proteomes" id="UP000639396"/>
    </source>
</evidence>
<accession>A0A927CC28</accession>
<reference evidence="1" key="1">
    <citation type="submission" date="2020-09" db="EMBL/GenBank/DDBJ databases">
        <title>A novel bacterium of genus Paenibacillus, isolated from South China Sea.</title>
        <authorList>
            <person name="Huang H."/>
            <person name="Mo K."/>
            <person name="Hu Y."/>
        </authorList>
    </citation>
    <scope>NUCLEOTIDE SEQUENCE</scope>
    <source>
        <strain evidence="1">IB182363</strain>
    </source>
</reference>
<dbReference type="EMBL" id="JACXJA010000026">
    <property type="protein sequence ID" value="MBD2863997.1"/>
    <property type="molecule type" value="Genomic_DNA"/>
</dbReference>
<dbReference type="Proteomes" id="UP000639396">
    <property type="component" value="Unassembled WGS sequence"/>
</dbReference>
<proteinExistence type="predicted"/>
<comment type="caution">
    <text evidence="1">The sequence shown here is derived from an EMBL/GenBank/DDBJ whole genome shotgun (WGS) entry which is preliminary data.</text>
</comment>
<protein>
    <submittedName>
        <fullName evidence="1">Immunity 53 family protein</fullName>
    </submittedName>
</protein>
<sequence>MDNIKWLQEWYFSQCDGDWEHIQGVKITTIDNPGWYVELNVTETNLDRKVFENIKIERDDSDWLYCKVENNMFVGTGGPLNLDEIIVIFREWASS</sequence>
<dbReference type="AlphaFoldDB" id="A0A927CC28"/>
<gene>
    <name evidence="1" type="ORF">IDH45_18575</name>
</gene>
<evidence type="ECO:0000313" key="1">
    <source>
        <dbReference type="EMBL" id="MBD2863997.1"/>
    </source>
</evidence>
<dbReference type="Pfam" id="PF15580">
    <property type="entry name" value="Imm53"/>
    <property type="match status" value="1"/>
</dbReference>